<dbReference type="SUPFAM" id="SSF51120">
    <property type="entry name" value="beta-Roll"/>
    <property type="match status" value="1"/>
</dbReference>
<name>A0A936YS81_9HYPH</name>
<comment type="subcellular location">
    <subcellularLocation>
        <location evidence="1">Secreted</location>
    </subcellularLocation>
</comment>
<organism evidence="4 5">
    <name type="scientific">Rhizobium setariae</name>
    <dbReference type="NCBI Taxonomy" id="2801340"/>
    <lineage>
        <taxon>Bacteria</taxon>
        <taxon>Pseudomonadati</taxon>
        <taxon>Pseudomonadota</taxon>
        <taxon>Alphaproteobacteria</taxon>
        <taxon>Hyphomicrobiales</taxon>
        <taxon>Rhizobiaceae</taxon>
        <taxon>Rhizobium/Agrobacterium group</taxon>
        <taxon>Rhizobium</taxon>
    </lineage>
</organism>
<dbReference type="Pfam" id="PF00353">
    <property type="entry name" value="HemolysinCabind"/>
    <property type="match status" value="3"/>
</dbReference>
<dbReference type="InterPro" id="IPR018511">
    <property type="entry name" value="Hemolysin-typ_Ca-bd_CS"/>
</dbReference>
<feature type="compositionally biased region" description="Basic and acidic residues" evidence="3">
    <location>
        <begin position="8"/>
        <end position="17"/>
    </location>
</feature>
<feature type="compositionally biased region" description="Low complexity" evidence="3">
    <location>
        <begin position="27"/>
        <end position="42"/>
    </location>
</feature>
<keyword evidence="5" id="KW-1185">Reference proteome</keyword>
<keyword evidence="2" id="KW-0964">Secreted</keyword>
<sequence length="270" mass="28926">MKMVSDAKSPDSCDRRGRQSPFSQLHGITMKTTKGTTGHDGLTGTKAADLIHGLEGNDTIKGLGGSDRIWGDDGIDWLYGDGGSDTLFGNAGDDFLFGGAGKDLLDGGDGNDILVGDAGNDTIKGGEGNDRLFANTGNDTLNGGNGNDYYSVMADAPKITDKSGAERYEIAFNDLRPSSAWISDVGGLDEIVFKGFELGQLEFMQSGLDLVIRVEGFKQETTLSYFFAEAKYQVEQLEVSNGKGGLKEYDLTEIEDGEFMDFTSGDTIWL</sequence>
<evidence type="ECO:0000256" key="2">
    <source>
        <dbReference type="ARBA" id="ARBA00022525"/>
    </source>
</evidence>
<dbReference type="PANTHER" id="PTHR38340">
    <property type="entry name" value="S-LAYER PROTEIN"/>
    <property type="match status" value="1"/>
</dbReference>
<dbReference type="GO" id="GO:0005509">
    <property type="term" value="F:calcium ion binding"/>
    <property type="evidence" value="ECO:0007669"/>
    <property type="project" value="InterPro"/>
</dbReference>
<dbReference type="PRINTS" id="PR00313">
    <property type="entry name" value="CABNDNGRPT"/>
</dbReference>
<evidence type="ECO:0000313" key="4">
    <source>
        <dbReference type="EMBL" id="MBL0371911.1"/>
    </source>
</evidence>
<dbReference type="Proteomes" id="UP000633219">
    <property type="component" value="Unassembled WGS sequence"/>
</dbReference>
<reference evidence="4" key="1">
    <citation type="submission" date="2021-01" db="EMBL/GenBank/DDBJ databases">
        <title>Rhizobium sp. strain KVB221 16S ribosomal RNA gene Genome sequencing and assembly.</title>
        <authorList>
            <person name="Kang M."/>
        </authorList>
    </citation>
    <scope>NUCLEOTIDE SEQUENCE</scope>
    <source>
        <strain evidence="4">KVB221</strain>
    </source>
</reference>
<dbReference type="GO" id="GO:0005576">
    <property type="term" value="C:extracellular region"/>
    <property type="evidence" value="ECO:0007669"/>
    <property type="project" value="UniProtKB-SubCell"/>
</dbReference>
<dbReference type="InterPro" id="IPR011049">
    <property type="entry name" value="Serralysin-like_metalloprot_C"/>
</dbReference>
<accession>A0A936YS81</accession>
<dbReference type="Gene3D" id="2.150.10.10">
    <property type="entry name" value="Serralysin-like metalloprotease, C-terminal"/>
    <property type="match status" value="3"/>
</dbReference>
<dbReference type="PROSITE" id="PS00330">
    <property type="entry name" value="HEMOLYSIN_CALCIUM"/>
    <property type="match status" value="2"/>
</dbReference>
<comment type="caution">
    <text evidence="4">The sequence shown here is derived from an EMBL/GenBank/DDBJ whole genome shotgun (WGS) entry which is preliminary data.</text>
</comment>
<dbReference type="AlphaFoldDB" id="A0A936YS81"/>
<dbReference type="EMBL" id="JAEQNC010000004">
    <property type="protein sequence ID" value="MBL0371911.1"/>
    <property type="molecule type" value="Genomic_DNA"/>
</dbReference>
<dbReference type="PANTHER" id="PTHR38340:SF1">
    <property type="entry name" value="S-LAYER PROTEIN"/>
    <property type="match status" value="1"/>
</dbReference>
<evidence type="ECO:0000313" key="5">
    <source>
        <dbReference type="Proteomes" id="UP000633219"/>
    </source>
</evidence>
<evidence type="ECO:0008006" key="6">
    <source>
        <dbReference type="Google" id="ProtNLM"/>
    </source>
</evidence>
<proteinExistence type="predicted"/>
<protein>
    <recommendedName>
        <fullName evidence="6">Calcium-binding protein</fullName>
    </recommendedName>
</protein>
<evidence type="ECO:0000256" key="1">
    <source>
        <dbReference type="ARBA" id="ARBA00004613"/>
    </source>
</evidence>
<feature type="region of interest" description="Disordered" evidence="3">
    <location>
        <begin position="1"/>
        <end position="42"/>
    </location>
</feature>
<dbReference type="InterPro" id="IPR050557">
    <property type="entry name" value="RTX_toxin/Mannuronan_C5-epim"/>
</dbReference>
<evidence type="ECO:0000256" key="3">
    <source>
        <dbReference type="SAM" id="MobiDB-lite"/>
    </source>
</evidence>
<gene>
    <name evidence="4" type="ORF">JJB09_07720</name>
</gene>
<dbReference type="InterPro" id="IPR001343">
    <property type="entry name" value="Hemolysn_Ca-bd"/>
</dbReference>